<evidence type="ECO:0000313" key="3">
    <source>
        <dbReference type="Proteomes" id="UP001221898"/>
    </source>
</evidence>
<dbReference type="Pfam" id="PF18701">
    <property type="entry name" value="DUF5641"/>
    <property type="match status" value="1"/>
</dbReference>
<dbReference type="InterPro" id="IPR043502">
    <property type="entry name" value="DNA/RNA_pol_sf"/>
</dbReference>
<proteinExistence type="predicted"/>
<comment type="caution">
    <text evidence="2">The sequence shown here is derived from an EMBL/GenBank/DDBJ whole genome shotgun (WGS) entry which is preliminary data.</text>
</comment>
<sequence>MGDANEPFAQKTELGWSIIGAANPHLDRQGSQSYVHRVAVRELPVPLATDVLRVLESDFSEKNSEGKYVSQDDVRFIQLLSENIQQKEDGHLEMPLPFRGSNPPLLPNNKKLATIRLQHLKKKLKANQQLYDHYTTFMEDVIDNGDAELAPEAPAGEIVWYIPHHGVYHPKKPGKLRVVFDCSAKFRSISLNDTLLTGPDLINSLVGVLLRFRKEAVAIICDIERMFHQFLVTPEHRTYLRFLWWEHGDLDHEPKEYQMAVHLFGAASSPGCANFGLKYLAQQHKARYPTAASFVENSFYVDDGLYLIEQFWSRWKKEYLLNISTRQKWHVARPNLKSAVGDFSVALDMEERLQQNGNVSASLPPQGRLESTGCVFLFLSRHTDVLIQTARVLTGLARTRRASKQPVRFLGHL</sequence>
<keyword evidence="3" id="KW-1185">Reference proteome</keyword>
<feature type="domain" description="DUF5641" evidence="1">
    <location>
        <begin position="307"/>
        <end position="338"/>
    </location>
</feature>
<gene>
    <name evidence="2" type="ORF">AAFF_G00170240</name>
</gene>
<evidence type="ECO:0000259" key="1">
    <source>
        <dbReference type="Pfam" id="PF18701"/>
    </source>
</evidence>
<protein>
    <recommendedName>
        <fullName evidence="1">DUF5641 domain-containing protein</fullName>
    </recommendedName>
</protein>
<dbReference type="PANTHER" id="PTHR47331:SF5">
    <property type="entry name" value="RIBONUCLEASE H"/>
    <property type="match status" value="1"/>
</dbReference>
<reference evidence="2" key="1">
    <citation type="journal article" date="2023" name="Science">
        <title>Genome structures resolve the early diversification of teleost fishes.</title>
        <authorList>
            <person name="Parey E."/>
            <person name="Louis A."/>
            <person name="Montfort J."/>
            <person name="Bouchez O."/>
            <person name="Roques C."/>
            <person name="Iampietro C."/>
            <person name="Lluch J."/>
            <person name="Castinel A."/>
            <person name="Donnadieu C."/>
            <person name="Desvignes T."/>
            <person name="Floi Bucao C."/>
            <person name="Jouanno E."/>
            <person name="Wen M."/>
            <person name="Mejri S."/>
            <person name="Dirks R."/>
            <person name="Jansen H."/>
            <person name="Henkel C."/>
            <person name="Chen W.J."/>
            <person name="Zahm M."/>
            <person name="Cabau C."/>
            <person name="Klopp C."/>
            <person name="Thompson A.W."/>
            <person name="Robinson-Rechavi M."/>
            <person name="Braasch I."/>
            <person name="Lecointre G."/>
            <person name="Bobe J."/>
            <person name="Postlethwait J.H."/>
            <person name="Berthelot C."/>
            <person name="Roest Crollius H."/>
            <person name="Guiguen Y."/>
        </authorList>
    </citation>
    <scope>NUCLEOTIDE SEQUENCE</scope>
    <source>
        <strain evidence="2">NC1722</strain>
    </source>
</reference>
<evidence type="ECO:0000313" key="2">
    <source>
        <dbReference type="EMBL" id="KAJ8386427.1"/>
    </source>
</evidence>
<dbReference type="CDD" id="cd01644">
    <property type="entry name" value="RT_pepA17"/>
    <property type="match status" value="1"/>
</dbReference>
<dbReference type="SUPFAM" id="SSF56672">
    <property type="entry name" value="DNA/RNA polymerases"/>
    <property type="match status" value="1"/>
</dbReference>
<dbReference type="EMBL" id="JAINUG010000228">
    <property type="protein sequence ID" value="KAJ8386427.1"/>
    <property type="molecule type" value="Genomic_DNA"/>
</dbReference>
<organism evidence="2 3">
    <name type="scientific">Aldrovandia affinis</name>
    <dbReference type="NCBI Taxonomy" id="143900"/>
    <lineage>
        <taxon>Eukaryota</taxon>
        <taxon>Metazoa</taxon>
        <taxon>Chordata</taxon>
        <taxon>Craniata</taxon>
        <taxon>Vertebrata</taxon>
        <taxon>Euteleostomi</taxon>
        <taxon>Actinopterygii</taxon>
        <taxon>Neopterygii</taxon>
        <taxon>Teleostei</taxon>
        <taxon>Notacanthiformes</taxon>
        <taxon>Halosauridae</taxon>
        <taxon>Aldrovandia</taxon>
    </lineage>
</organism>
<accession>A0AAD7W7A3</accession>
<name>A0AAD7W7A3_9TELE</name>
<dbReference type="PANTHER" id="PTHR47331">
    <property type="entry name" value="PHD-TYPE DOMAIN-CONTAINING PROTEIN"/>
    <property type="match status" value="1"/>
</dbReference>
<dbReference type="InterPro" id="IPR040676">
    <property type="entry name" value="DUF5641"/>
</dbReference>
<dbReference type="AlphaFoldDB" id="A0AAD7W7A3"/>
<dbReference type="Proteomes" id="UP001221898">
    <property type="component" value="Unassembled WGS sequence"/>
</dbReference>